<keyword evidence="1" id="KW-0472">Membrane</keyword>
<accession>A0A432WRP1</accession>
<feature type="domain" description="Inner membrane protein YejM N-terminal" evidence="2">
    <location>
        <begin position="4"/>
        <end position="254"/>
    </location>
</feature>
<keyword evidence="1" id="KW-0812">Transmembrane</keyword>
<evidence type="ECO:0000313" key="4">
    <source>
        <dbReference type="Proteomes" id="UP000288405"/>
    </source>
</evidence>
<gene>
    <name evidence="3" type="ORF">CWE11_01050</name>
</gene>
<keyword evidence="4" id="KW-1185">Reference proteome</keyword>
<feature type="transmembrane region" description="Helical" evidence="1">
    <location>
        <begin position="129"/>
        <end position="154"/>
    </location>
</feature>
<name>A0A432WRP1_9GAMM</name>
<dbReference type="Proteomes" id="UP000288405">
    <property type="component" value="Unassembled WGS sequence"/>
</dbReference>
<dbReference type="InterPro" id="IPR024588">
    <property type="entry name" value="YejM_N"/>
</dbReference>
<feature type="transmembrane region" description="Helical" evidence="1">
    <location>
        <begin position="12"/>
        <end position="35"/>
    </location>
</feature>
<organism evidence="3 4">
    <name type="scientific">Aliidiomarina sanyensis</name>
    <dbReference type="NCBI Taxonomy" id="1249555"/>
    <lineage>
        <taxon>Bacteria</taxon>
        <taxon>Pseudomonadati</taxon>
        <taxon>Pseudomonadota</taxon>
        <taxon>Gammaproteobacteria</taxon>
        <taxon>Alteromonadales</taxon>
        <taxon>Idiomarinaceae</taxon>
        <taxon>Aliidiomarina</taxon>
    </lineage>
</organism>
<feature type="transmembrane region" description="Helical" evidence="1">
    <location>
        <begin position="55"/>
        <end position="80"/>
    </location>
</feature>
<keyword evidence="1" id="KW-1133">Transmembrane helix</keyword>
<dbReference type="Pfam" id="PF11893">
    <property type="entry name" value="DUF3413"/>
    <property type="match status" value="1"/>
</dbReference>
<protein>
    <submittedName>
        <fullName evidence="3">Alkaline phosphatase</fullName>
    </submittedName>
</protein>
<comment type="caution">
    <text evidence="3">The sequence shown here is derived from an EMBL/GenBank/DDBJ whole genome shotgun (WGS) entry which is preliminary data.</text>
</comment>
<feature type="transmembrane region" description="Helical" evidence="1">
    <location>
        <begin position="87"/>
        <end position="109"/>
    </location>
</feature>
<proteinExistence type="predicted"/>
<evidence type="ECO:0000313" key="3">
    <source>
        <dbReference type="EMBL" id="RUO36435.1"/>
    </source>
</evidence>
<evidence type="ECO:0000259" key="2">
    <source>
        <dbReference type="Pfam" id="PF11893"/>
    </source>
</evidence>
<dbReference type="EMBL" id="PIPM01000001">
    <property type="protein sequence ID" value="RUO36435.1"/>
    <property type="molecule type" value="Genomic_DNA"/>
</dbReference>
<dbReference type="OrthoDB" id="236686at2"/>
<dbReference type="RefSeq" id="WP_126775749.1">
    <property type="nucleotide sequence ID" value="NZ_PIPM01000001.1"/>
</dbReference>
<dbReference type="AlphaFoldDB" id="A0A432WRP1"/>
<sequence>MGKNQQRDRIARLVSWGHWFTFCNILLCLGIGLLYVETAIPAETALAAGYLIISWLGHFAFLPFVIFIVLLFPLCILLPFSRVLRGYAALVATVGIFALLFDVIFFRSYGFHLNTYSLAQLASDAEGLFPGGSFLMLALFIFAFLFIFGSQLVLANLTWKRLEHLQARKYPRAFVALFIASFLASHSSHIWADAVLYTPITQQDDLFPLSYPTTAKTLMARHGWITVERYQSQRDRLTGDETLTVRYPQAPLLCAREAGVGHTILIAFDQLDEASVQKLRSELSDLQRHGGTHLGHRQTHLGAFSVLYSIPDLYHESLTDQQLMPAYLNVLGDYSIPFTLHTTASLNDNLLPQYLRTIVHNADAPMTGTHGISVIFAASSDIDSVIDGLMPHMEQPNTRVLMTGLTAAETNHIDVTLSAPERIRVPLLYAGIELQNRELTHLDDLMPTVLSHFISCTDDFSAFSTGRNLKGDDRVFPRVQSIRPYIYLFEGHQLTVLDQEGELQLYNEQGQLVPGGLPATPVFIQALRDLQRFGNQVD</sequence>
<evidence type="ECO:0000256" key="1">
    <source>
        <dbReference type="SAM" id="Phobius"/>
    </source>
</evidence>
<feature type="transmembrane region" description="Helical" evidence="1">
    <location>
        <begin position="174"/>
        <end position="192"/>
    </location>
</feature>
<reference evidence="3 4" key="1">
    <citation type="journal article" date="2011" name="Front. Microbiol.">
        <title>Genomic signatures of strain selection and enhancement in Bacillus atrophaeus var. globigii, a historical biowarfare simulant.</title>
        <authorList>
            <person name="Gibbons H.S."/>
            <person name="Broomall S.M."/>
            <person name="McNew L.A."/>
            <person name="Daligault H."/>
            <person name="Chapman C."/>
            <person name="Bruce D."/>
            <person name="Karavis M."/>
            <person name="Krepps M."/>
            <person name="McGregor P.A."/>
            <person name="Hong C."/>
            <person name="Park K.H."/>
            <person name="Akmal A."/>
            <person name="Feldman A."/>
            <person name="Lin J.S."/>
            <person name="Chang W.E."/>
            <person name="Higgs B.W."/>
            <person name="Demirev P."/>
            <person name="Lindquist J."/>
            <person name="Liem A."/>
            <person name="Fochler E."/>
            <person name="Read T.D."/>
            <person name="Tapia R."/>
            <person name="Johnson S."/>
            <person name="Bishop-Lilly K.A."/>
            <person name="Detter C."/>
            <person name="Han C."/>
            <person name="Sozhamannan S."/>
            <person name="Rosenzweig C.N."/>
            <person name="Skowronski E.W."/>
        </authorList>
    </citation>
    <scope>NUCLEOTIDE SEQUENCE [LARGE SCALE GENOMIC DNA]</scope>
    <source>
        <strain evidence="3 4">GYP-17</strain>
    </source>
</reference>